<evidence type="ECO:0000259" key="10">
    <source>
        <dbReference type="SMART" id="SM00986"/>
    </source>
</evidence>
<dbReference type="Gene3D" id="3.40.470.10">
    <property type="entry name" value="Uracil-DNA glycosylase-like domain"/>
    <property type="match status" value="1"/>
</dbReference>
<dbReference type="InterPro" id="IPR005122">
    <property type="entry name" value="Uracil-DNA_glycosylase-like"/>
</dbReference>
<dbReference type="GO" id="GO:0046872">
    <property type="term" value="F:metal ion binding"/>
    <property type="evidence" value="ECO:0007669"/>
    <property type="project" value="UniProtKB-KW"/>
</dbReference>
<keyword evidence="7" id="KW-0408">Iron</keyword>
<keyword evidence="6" id="KW-0378">Hydrolase</keyword>
<dbReference type="GO" id="GO:0006281">
    <property type="term" value="P:DNA repair"/>
    <property type="evidence" value="ECO:0007669"/>
    <property type="project" value="UniProtKB-KW"/>
</dbReference>
<dbReference type="PANTHER" id="PTHR33693">
    <property type="entry name" value="TYPE-5 URACIL-DNA GLYCOSYLASE"/>
    <property type="match status" value="1"/>
</dbReference>
<dbReference type="GO" id="GO:0097506">
    <property type="term" value="F:deaminated base DNA N-glycosylase activity"/>
    <property type="evidence" value="ECO:0007669"/>
    <property type="project" value="UniProtKB-ARBA"/>
</dbReference>
<evidence type="ECO:0000256" key="1">
    <source>
        <dbReference type="ARBA" id="ARBA00006521"/>
    </source>
</evidence>
<dbReference type="InterPro" id="IPR005273">
    <property type="entry name" value="Ura-DNA_glyco_family4"/>
</dbReference>
<evidence type="ECO:0000256" key="3">
    <source>
        <dbReference type="ARBA" id="ARBA00022485"/>
    </source>
</evidence>
<dbReference type="AlphaFoldDB" id="A0A366H9P6"/>
<evidence type="ECO:0000313" key="11">
    <source>
        <dbReference type="EMBL" id="RBP38275.1"/>
    </source>
</evidence>
<name>A0A366H9P6_9BURK</name>
<evidence type="ECO:0000313" key="12">
    <source>
        <dbReference type="Proteomes" id="UP000253628"/>
    </source>
</evidence>
<evidence type="ECO:0000256" key="2">
    <source>
        <dbReference type="ARBA" id="ARBA00019403"/>
    </source>
</evidence>
<gene>
    <name evidence="11" type="ORF">DFR37_10739</name>
</gene>
<keyword evidence="12" id="KW-1185">Reference proteome</keyword>
<protein>
    <recommendedName>
        <fullName evidence="2">Type-4 uracil-DNA glycosylase</fullName>
    </recommendedName>
</protein>
<dbReference type="PANTHER" id="PTHR33693:SF9">
    <property type="entry name" value="TYPE-4 URACIL-DNA GLYCOSYLASE"/>
    <property type="match status" value="1"/>
</dbReference>
<comment type="caution">
    <text evidence="11">The sequence shown here is derived from an EMBL/GenBank/DDBJ whole genome shotgun (WGS) entry which is preliminary data.</text>
</comment>
<proteinExistence type="inferred from homology"/>
<comment type="similarity">
    <text evidence="1">Belongs to the uracil-DNA glycosylase (UDG) superfamily. Type 4 (UDGa) family.</text>
</comment>
<dbReference type="Pfam" id="PF03167">
    <property type="entry name" value="UDG"/>
    <property type="match status" value="1"/>
</dbReference>
<keyword evidence="9" id="KW-0234">DNA repair</keyword>
<organism evidence="11 12">
    <name type="scientific">Eoetvoesiella caeni</name>
    <dbReference type="NCBI Taxonomy" id="645616"/>
    <lineage>
        <taxon>Bacteria</taxon>
        <taxon>Pseudomonadati</taxon>
        <taxon>Pseudomonadota</taxon>
        <taxon>Betaproteobacteria</taxon>
        <taxon>Burkholderiales</taxon>
        <taxon>Alcaligenaceae</taxon>
        <taxon>Eoetvoesiella</taxon>
    </lineage>
</organism>
<evidence type="ECO:0000256" key="8">
    <source>
        <dbReference type="ARBA" id="ARBA00023014"/>
    </source>
</evidence>
<reference evidence="11 12" key="1">
    <citation type="submission" date="2018-06" db="EMBL/GenBank/DDBJ databases">
        <title>Genomic Encyclopedia of Type Strains, Phase IV (KMG-IV): sequencing the most valuable type-strain genomes for metagenomic binning, comparative biology and taxonomic classification.</title>
        <authorList>
            <person name="Goeker M."/>
        </authorList>
    </citation>
    <scope>NUCLEOTIDE SEQUENCE [LARGE SCALE GENOMIC DNA]</scope>
    <source>
        <strain evidence="11 12">DSM 25520</strain>
    </source>
</reference>
<keyword evidence="4" id="KW-0479">Metal-binding</keyword>
<evidence type="ECO:0000256" key="4">
    <source>
        <dbReference type="ARBA" id="ARBA00022723"/>
    </source>
</evidence>
<dbReference type="Proteomes" id="UP000253628">
    <property type="component" value="Unassembled WGS sequence"/>
</dbReference>
<dbReference type="OrthoDB" id="5290748at2"/>
<accession>A0A366H9P6</accession>
<sequence>MADIASSERASDRIPPDAGIAQLREGAQLCRDCPIGENATQAVFGEGPAAARLMLVGEQPGDREDLAGHPFVGPSGHLLDKAMQELGWPRDSIYVTNAVKHFKFELRGKRRMHKSPAQQEIEACLQWLDRELDVVRPAAIVALGAIAARALVDRPVGVMRERGNWIKRTDGLRVLITLHPSALLRGPPQEREAAFAKWLDDLRHASRYVGK</sequence>
<evidence type="ECO:0000256" key="9">
    <source>
        <dbReference type="ARBA" id="ARBA00023204"/>
    </source>
</evidence>
<dbReference type="SMART" id="SM00986">
    <property type="entry name" value="UDG"/>
    <property type="match status" value="1"/>
</dbReference>
<dbReference type="SUPFAM" id="SSF52141">
    <property type="entry name" value="Uracil-DNA glycosylase-like"/>
    <property type="match status" value="1"/>
</dbReference>
<dbReference type="NCBIfam" id="TIGR00758">
    <property type="entry name" value="UDG_fam4"/>
    <property type="match status" value="1"/>
</dbReference>
<dbReference type="RefSeq" id="WP_113933842.1">
    <property type="nucleotide sequence ID" value="NZ_JACCEU010000008.1"/>
</dbReference>
<dbReference type="NCBIfam" id="TIGR03914">
    <property type="entry name" value="UDG_fam_dom"/>
    <property type="match status" value="1"/>
</dbReference>
<dbReference type="InterPro" id="IPR036895">
    <property type="entry name" value="Uracil-DNA_glycosylase-like_sf"/>
</dbReference>
<evidence type="ECO:0000256" key="5">
    <source>
        <dbReference type="ARBA" id="ARBA00022763"/>
    </source>
</evidence>
<keyword evidence="5" id="KW-0227">DNA damage</keyword>
<evidence type="ECO:0000256" key="6">
    <source>
        <dbReference type="ARBA" id="ARBA00022801"/>
    </source>
</evidence>
<keyword evidence="8" id="KW-0411">Iron-sulfur</keyword>
<feature type="domain" description="Uracil-DNA glycosylase-like" evidence="10">
    <location>
        <begin position="44"/>
        <end position="199"/>
    </location>
</feature>
<dbReference type="EMBL" id="QNRQ01000007">
    <property type="protein sequence ID" value="RBP38275.1"/>
    <property type="molecule type" value="Genomic_DNA"/>
</dbReference>
<dbReference type="InterPro" id="IPR051536">
    <property type="entry name" value="UDG_Type-4/5"/>
</dbReference>
<dbReference type="CDD" id="cd10030">
    <property type="entry name" value="UDG-F4_TTUDGA_SPO1dp_like"/>
    <property type="match status" value="1"/>
</dbReference>
<dbReference type="SMART" id="SM00987">
    <property type="entry name" value="UreE_C"/>
    <property type="match status" value="1"/>
</dbReference>
<dbReference type="GO" id="GO:0051539">
    <property type="term" value="F:4 iron, 4 sulfur cluster binding"/>
    <property type="evidence" value="ECO:0007669"/>
    <property type="project" value="UniProtKB-KW"/>
</dbReference>
<evidence type="ECO:0000256" key="7">
    <source>
        <dbReference type="ARBA" id="ARBA00023004"/>
    </source>
</evidence>
<keyword evidence="3" id="KW-0004">4Fe-4S</keyword>